<comment type="cofactor">
    <cofactor evidence="1">
        <name>heme</name>
        <dbReference type="ChEBI" id="CHEBI:30413"/>
    </cofactor>
</comment>
<evidence type="ECO:0000256" key="2">
    <source>
        <dbReference type="ARBA" id="ARBA00010617"/>
    </source>
</evidence>
<feature type="non-terminal residue" evidence="7">
    <location>
        <position position="1"/>
    </location>
</feature>
<dbReference type="InterPro" id="IPR050529">
    <property type="entry name" value="CYP450_sterol_14alpha_dmase"/>
</dbReference>
<dbReference type="EMBL" id="JAQQWK010000004">
    <property type="protein sequence ID" value="KAK8043460.1"/>
    <property type="molecule type" value="Genomic_DNA"/>
</dbReference>
<dbReference type="InterPro" id="IPR001128">
    <property type="entry name" value="Cyt_P450"/>
</dbReference>
<keyword evidence="3" id="KW-0349">Heme</keyword>
<dbReference type="PANTHER" id="PTHR24304">
    <property type="entry name" value="CYTOCHROME P450 FAMILY 7"/>
    <property type="match status" value="1"/>
</dbReference>
<organism evidence="7 8">
    <name type="scientific">Apiospora rasikravindrae</name>
    <dbReference type="NCBI Taxonomy" id="990691"/>
    <lineage>
        <taxon>Eukaryota</taxon>
        <taxon>Fungi</taxon>
        <taxon>Dikarya</taxon>
        <taxon>Ascomycota</taxon>
        <taxon>Pezizomycotina</taxon>
        <taxon>Sordariomycetes</taxon>
        <taxon>Xylariomycetidae</taxon>
        <taxon>Amphisphaeriales</taxon>
        <taxon>Apiosporaceae</taxon>
        <taxon>Apiospora</taxon>
    </lineage>
</organism>
<dbReference type="PANTHER" id="PTHR24304:SF2">
    <property type="entry name" value="24-HYDROXYCHOLESTEROL 7-ALPHA-HYDROXYLASE"/>
    <property type="match status" value="1"/>
</dbReference>
<dbReference type="Proteomes" id="UP001444661">
    <property type="component" value="Unassembled WGS sequence"/>
</dbReference>
<dbReference type="Gene3D" id="1.10.630.10">
    <property type="entry name" value="Cytochrome P450"/>
    <property type="match status" value="1"/>
</dbReference>
<gene>
    <name evidence="7" type="ORF">PG993_005890</name>
</gene>
<protein>
    <submittedName>
        <fullName evidence="7">Cytochrome p450</fullName>
    </submittedName>
</protein>
<evidence type="ECO:0000256" key="6">
    <source>
        <dbReference type="ARBA" id="ARBA00023033"/>
    </source>
</evidence>
<keyword evidence="6" id="KW-0503">Monooxygenase</keyword>
<keyword evidence="8" id="KW-1185">Reference proteome</keyword>
<name>A0ABR1TBV0_9PEZI</name>
<evidence type="ECO:0000313" key="8">
    <source>
        <dbReference type="Proteomes" id="UP001444661"/>
    </source>
</evidence>
<accession>A0ABR1TBV0</accession>
<evidence type="ECO:0000256" key="3">
    <source>
        <dbReference type="ARBA" id="ARBA00022617"/>
    </source>
</evidence>
<keyword evidence="5" id="KW-0408">Iron</keyword>
<dbReference type="SUPFAM" id="SSF48264">
    <property type="entry name" value="Cytochrome P450"/>
    <property type="match status" value="1"/>
</dbReference>
<dbReference type="Pfam" id="PF00067">
    <property type="entry name" value="p450"/>
    <property type="match status" value="1"/>
</dbReference>
<keyword evidence="6" id="KW-0560">Oxidoreductase</keyword>
<sequence length="447" mass="50500">FYFSAAREPFAITIFGSSLYIVTEPDHTAEVYKNTEALSMEGFTESLMRYNGMSDAGIRKTYSPLSKDKAGFPNPHGESLGSFVRQMNIHQLYPGKNLDTLDSRFLTLLDQHLRPRVMQQASAKYAISVTDDTLQVPLMRWCSELMVQVSGIAYFGERLAEIGPHIPEAFLAFDNLGWQVLYQYPAFLTKELTRARRTVQKSLKDYFQTLQHQRTGAVWLINELENELRALEVCDDDIAALFFNVYWGINTNTPKAAFWMLAHLLWKPSLVDEIRNETAAAFSGNRLVDLSHLLNHCPKLDAVWHETLRLSSNAASVRLAMQDTVIGGKLMRKGSRVMIPYRLLHQDEAVFGHNVEMFRPERFTAKGTTAVTNGPSWRPFGGGKTMCTGRYAAKHATIMFVCLVLRRFDLAVVGRTQPPEVDLGRPVLGLMSPKDKEELTVVISQRG</sequence>
<dbReference type="InterPro" id="IPR036396">
    <property type="entry name" value="Cyt_P450_sf"/>
</dbReference>
<evidence type="ECO:0000256" key="4">
    <source>
        <dbReference type="ARBA" id="ARBA00022723"/>
    </source>
</evidence>
<dbReference type="CDD" id="cd11040">
    <property type="entry name" value="CYP7_CYP8-like"/>
    <property type="match status" value="1"/>
</dbReference>
<dbReference type="InterPro" id="IPR002403">
    <property type="entry name" value="Cyt_P450_E_grp-IV"/>
</dbReference>
<evidence type="ECO:0000256" key="5">
    <source>
        <dbReference type="ARBA" id="ARBA00023004"/>
    </source>
</evidence>
<evidence type="ECO:0000256" key="1">
    <source>
        <dbReference type="ARBA" id="ARBA00001971"/>
    </source>
</evidence>
<evidence type="ECO:0000313" key="7">
    <source>
        <dbReference type="EMBL" id="KAK8043460.1"/>
    </source>
</evidence>
<proteinExistence type="inferred from homology"/>
<keyword evidence="4" id="KW-0479">Metal-binding</keyword>
<comment type="similarity">
    <text evidence="2">Belongs to the cytochrome P450 family.</text>
</comment>
<dbReference type="PRINTS" id="PR00465">
    <property type="entry name" value="EP450IV"/>
</dbReference>
<reference evidence="7 8" key="1">
    <citation type="submission" date="2023-01" db="EMBL/GenBank/DDBJ databases">
        <title>Analysis of 21 Apiospora genomes using comparative genomics revels a genus with tremendous synthesis potential of carbohydrate active enzymes and secondary metabolites.</title>
        <authorList>
            <person name="Sorensen T."/>
        </authorList>
    </citation>
    <scope>NUCLEOTIDE SEQUENCE [LARGE SCALE GENOMIC DNA]</scope>
    <source>
        <strain evidence="7 8">CBS 33761</strain>
    </source>
</reference>
<comment type="caution">
    <text evidence="7">The sequence shown here is derived from an EMBL/GenBank/DDBJ whole genome shotgun (WGS) entry which is preliminary data.</text>
</comment>